<comment type="caution">
    <text evidence="1">The sequence shown here is derived from an EMBL/GenBank/DDBJ whole genome shotgun (WGS) entry which is preliminary data.</text>
</comment>
<accession>A0ACB9SN40</accession>
<protein>
    <submittedName>
        <fullName evidence="1">Rna helicase</fullName>
    </submittedName>
</protein>
<reference evidence="1" key="1">
    <citation type="submission" date="2022-04" db="EMBL/GenBank/DDBJ databases">
        <title>Chromosome-scale genome assembly of Holotrichia oblita Faldermann.</title>
        <authorList>
            <person name="Rongchong L."/>
        </authorList>
    </citation>
    <scope>NUCLEOTIDE SEQUENCE</scope>
    <source>
        <strain evidence="1">81SQS9</strain>
    </source>
</reference>
<proteinExistence type="predicted"/>
<keyword evidence="1" id="KW-0067">ATP-binding</keyword>
<keyword evidence="1" id="KW-0378">Hydrolase</keyword>
<sequence length="490" mass="56439">MLQRKQLQVPEKTLAFLIPLLEILLRRSRTQTWGKQEVGAIVISPTRELALQTYDVLKQLLKYVKGLRQILFVGGNHVEEDVDNFIKNGGNILICTPGRLEDLLCRKQEINLPLAVKHLELLILDEADRLLDLGFKTTLDTILSYLPKQRRTGLFSATQTKELDALIRAGLRNPVVVNVTEKVTQSTPILLKNYYIVVENNGKLATLLNFLEKELVKKAIIFFPTCACVDYWSSVFSSILPKSIKVPVLALHGKMKEKRSKILERFRTSTEALLLCTDVMARGIDIPEITKLRDTLRQLQLKDRALMEKATRAFVSHIRAYSKHECSLLLRIKDLSIGAMAATYGLLQLPKMPELKNKDSSDFPIVENFDFNAVPYKDKDREAARQLKLKQYENTGIWPGHKQKNKPRMKSSEPWSKTKQKKEEKKEKRLKRKRGKDAKISKNEPVKKKKRKNPISQEDMEELSRDIALLKKLKKKKITEEEFDEAFEKI</sequence>
<name>A0ACB9SN40_HOLOL</name>
<evidence type="ECO:0000313" key="1">
    <source>
        <dbReference type="EMBL" id="KAI4454861.1"/>
    </source>
</evidence>
<dbReference type="Proteomes" id="UP001056778">
    <property type="component" value="Chromosome 9"/>
</dbReference>
<dbReference type="EMBL" id="CM043023">
    <property type="protein sequence ID" value="KAI4454861.1"/>
    <property type="molecule type" value="Genomic_DNA"/>
</dbReference>
<gene>
    <name evidence="1" type="ORF">MML48_9g00000501</name>
</gene>
<keyword evidence="1" id="KW-0347">Helicase</keyword>
<keyword evidence="2" id="KW-1185">Reference proteome</keyword>
<evidence type="ECO:0000313" key="2">
    <source>
        <dbReference type="Proteomes" id="UP001056778"/>
    </source>
</evidence>
<organism evidence="1 2">
    <name type="scientific">Holotrichia oblita</name>
    <name type="common">Chafer beetle</name>
    <dbReference type="NCBI Taxonomy" id="644536"/>
    <lineage>
        <taxon>Eukaryota</taxon>
        <taxon>Metazoa</taxon>
        <taxon>Ecdysozoa</taxon>
        <taxon>Arthropoda</taxon>
        <taxon>Hexapoda</taxon>
        <taxon>Insecta</taxon>
        <taxon>Pterygota</taxon>
        <taxon>Neoptera</taxon>
        <taxon>Endopterygota</taxon>
        <taxon>Coleoptera</taxon>
        <taxon>Polyphaga</taxon>
        <taxon>Scarabaeiformia</taxon>
        <taxon>Scarabaeidae</taxon>
        <taxon>Melolonthinae</taxon>
        <taxon>Holotrichia</taxon>
    </lineage>
</organism>
<keyword evidence="1" id="KW-0547">Nucleotide-binding</keyword>